<keyword evidence="3" id="KW-1185">Reference proteome</keyword>
<proteinExistence type="predicted"/>
<comment type="caution">
    <text evidence="2">The sequence shown here is derived from an EMBL/GenBank/DDBJ whole genome shotgun (WGS) entry which is preliminary data.</text>
</comment>
<evidence type="ECO:0008006" key="4">
    <source>
        <dbReference type="Google" id="ProtNLM"/>
    </source>
</evidence>
<dbReference type="RefSeq" id="WP_030819573.1">
    <property type="nucleotide sequence ID" value="NZ_LGCN01000001.1"/>
</dbReference>
<reference evidence="2 3" key="1">
    <citation type="submission" date="2015-07" db="EMBL/GenBank/DDBJ databases">
        <authorList>
            <person name="Noorani M."/>
        </authorList>
    </citation>
    <scope>NUCLEOTIDE SEQUENCE [LARGE SCALE GENOMIC DNA]</scope>
    <source>
        <strain evidence="2 3">NRRL B-24567</strain>
    </source>
</reference>
<dbReference type="SUPFAM" id="SSF53271">
    <property type="entry name" value="PRTase-like"/>
    <property type="match status" value="1"/>
</dbReference>
<dbReference type="Proteomes" id="UP000037773">
    <property type="component" value="Unassembled WGS sequence"/>
</dbReference>
<dbReference type="EMBL" id="LGCN01000001">
    <property type="protein sequence ID" value="KOT46747.1"/>
    <property type="molecule type" value="Genomic_DNA"/>
</dbReference>
<evidence type="ECO:0000313" key="2">
    <source>
        <dbReference type="EMBL" id="KOT46747.1"/>
    </source>
</evidence>
<protein>
    <recommendedName>
        <fullName evidence="4">Phosphoribosyltransferase domain-containing protein</fullName>
    </recommendedName>
</protein>
<dbReference type="InterPro" id="IPR000836">
    <property type="entry name" value="PRTase_dom"/>
</dbReference>
<dbReference type="AlphaFoldDB" id="A0A0M8QN62"/>
<dbReference type="CDD" id="cd06223">
    <property type="entry name" value="PRTases_typeI"/>
    <property type="match status" value="1"/>
</dbReference>
<sequence length="650" mass="68957">MTSGAIRPLTIAHLARSLEARAGQPMEALRCYESLAALWIRCCDTGTLGARVLRDMTFRAARRLAAGEDILIAPESDRIPDWLTRDASLVRLPASLAVQGVEWQDVLALAEVWLGARQDAGPVLVAGVRTGGAYLAPLVATRLEAAGVDVRVTSVRPGEDLDVRDRRVLLVDDPPLTGRTLLSLARDIPGPAGGEVLVPVFDAADVQGLRQEGIAVTVLPRERWQSTRRLQPDALSPYLDAHARWQDAGPAPAVDGLVPGRENSALTPWPGVRRRSPARAAVRLATSAGIRHAVAGWVPPGIFGDAARAAATLVRSSVVPATLAVAPALVVSEDLVTTAPLSPQPPPGKLEEAMDYVLDRARQLPVESPVPGGPMPEVLQTVARALTGTDDTAVATGAARMLQLLSALAPSLPDNRCEAEKWFLDGAGRLRKTGHLAHAYRRDNELLTPLLDLAALSVAFGSNLDTIADHLARRLPNTRPWYAPLAVALLCYGTARGAQLPRTYNPQRAAETAVEAYRLQRGMSQAAEALQPVLSDLVGGPETAVPGVVHRWQDPPGALVQPRLPFGGTATRPIGPGPTGEETQMALKAVARWAEGRAQAVREGDVLLLAPLQAPSAWDRAALEDLARLLPCPGLLAWCGVPVVALGEVS</sequence>
<organism evidence="2 3">
    <name type="scientific">Streptomyces caelestis</name>
    <dbReference type="NCBI Taxonomy" id="36816"/>
    <lineage>
        <taxon>Bacteria</taxon>
        <taxon>Bacillati</taxon>
        <taxon>Actinomycetota</taxon>
        <taxon>Actinomycetes</taxon>
        <taxon>Kitasatosporales</taxon>
        <taxon>Streptomycetaceae</taxon>
        <taxon>Streptomyces</taxon>
    </lineage>
</organism>
<dbReference type="OrthoDB" id="4087391at2"/>
<accession>A0A0M8QN62</accession>
<evidence type="ECO:0000313" key="3">
    <source>
        <dbReference type="Proteomes" id="UP000037773"/>
    </source>
</evidence>
<dbReference type="Gene3D" id="3.40.50.2020">
    <property type="match status" value="1"/>
</dbReference>
<evidence type="ECO:0000256" key="1">
    <source>
        <dbReference type="SAM" id="MobiDB-lite"/>
    </source>
</evidence>
<name>A0A0M8QN62_9ACTN</name>
<dbReference type="PATRIC" id="fig|36816.3.peg.126"/>
<feature type="region of interest" description="Disordered" evidence="1">
    <location>
        <begin position="250"/>
        <end position="272"/>
    </location>
</feature>
<gene>
    <name evidence="2" type="ORF">ADK41_00585</name>
</gene>
<dbReference type="InterPro" id="IPR029057">
    <property type="entry name" value="PRTase-like"/>
</dbReference>